<evidence type="ECO:0000313" key="1">
    <source>
        <dbReference type="EMBL" id="SFV71475.1"/>
    </source>
</evidence>
<accession>A0A1W1D0H7</accession>
<name>A0A1W1D0H7_9ZZZZ</name>
<reference evidence="1" key="1">
    <citation type="submission" date="2016-10" db="EMBL/GenBank/DDBJ databases">
        <authorList>
            <person name="de Groot N.N."/>
        </authorList>
    </citation>
    <scope>NUCLEOTIDE SEQUENCE</scope>
</reference>
<gene>
    <name evidence="1" type="ORF">MNB_SV-13-1439</name>
</gene>
<organism evidence="1">
    <name type="scientific">hydrothermal vent metagenome</name>
    <dbReference type="NCBI Taxonomy" id="652676"/>
    <lineage>
        <taxon>unclassified sequences</taxon>
        <taxon>metagenomes</taxon>
        <taxon>ecological metagenomes</taxon>
    </lineage>
</organism>
<protein>
    <submittedName>
        <fullName evidence="1">Highly acidic protein</fullName>
    </submittedName>
</protein>
<proteinExistence type="predicted"/>
<sequence>MHILLINTNPIVSKLFKSLLEDENIELDEVSHVSKIKEKKYSIVFIDESLCQKNSDQVFKNFSSSKKVCISYDLEEVKRFDATLQKPFLPSQIMDIIEDLAFENTQNISILDNKEIETIKSLLKMDDFKIEEKKPRKKKLLKVKQIKKEEKKSKEIVLNIKKLKKKSIKSFLKGKEITIRIQLTEEF</sequence>
<dbReference type="AlphaFoldDB" id="A0A1W1D0H7"/>
<dbReference type="EMBL" id="FPHM01000251">
    <property type="protein sequence ID" value="SFV71475.1"/>
    <property type="molecule type" value="Genomic_DNA"/>
</dbReference>